<reference evidence="1 2" key="1">
    <citation type="submission" date="2015-09" db="EMBL/GenBank/DDBJ databases">
        <title>Draft genome of the parasitic nematode Teladorsagia circumcincta isolate WARC Sus (inbred).</title>
        <authorList>
            <person name="Mitreva M."/>
        </authorList>
    </citation>
    <scope>NUCLEOTIDE SEQUENCE [LARGE SCALE GENOMIC DNA]</scope>
    <source>
        <strain evidence="1 2">S</strain>
    </source>
</reference>
<dbReference type="AlphaFoldDB" id="A0A2G9TPY8"/>
<dbReference type="PANTHER" id="PTHR31895:SF10">
    <property type="entry name" value="ACTIVATED IN BLOCKED UNFOLDED PROTEIN RESPONSE"/>
    <property type="match status" value="1"/>
</dbReference>
<organism evidence="1 2">
    <name type="scientific">Teladorsagia circumcincta</name>
    <name type="common">Brown stomach worm</name>
    <name type="synonym">Ostertagia circumcincta</name>
    <dbReference type="NCBI Taxonomy" id="45464"/>
    <lineage>
        <taxon>Eukaryota</taxon>
        <taxon>Metazoa</taxon>
        <taxon>Ecdysozoa</taxon>
        <taxon>Nematoda</taxon>
        <taxon>Chromadorea</taxon>
        <taxon>Rhabditida</taxon>
        <taxon>Rhabditina</taxon>
        <taxon>Rhabditomorpha</taxon>
        <taxon>Strongyloidea</taxon>
        <taxon>Trichostrongylidae</taxon>
        <taxon>Teladorsagia</taxon>
    </lineage>
</organism>
<dbReference type="Proteomes" id="UP000230423">
    <property type="component" value="Unassembled WGS sequence"/>
</dbReference>
<dbReference type="EMBL" id="KZ356275">
    <property type="protein sequence ID" value="PIO60041.1"/>
    <property type="molecule type" value="Genomic_DNA"/>
</dbReference>
<dbReference type="PANTHER" id="PTHR31895">
    <property type="entry name" value="PROTEIN CBG03177-RELATED"/>
    <property type="match status" value="1"/>
</dbReference>
<accession>A0A2G9TPY8</accession>
<evidence type="ECO:0000313" key="2">
    <source>
        <dbReference type="Proteomes" id="UP000230423"/>
    </source>
</evidence>
<protein>
    <submittedName>
        <fullName evidence="1">Cysteine rich repeat-containing domain protein</fullName>
    </submittedName>
</protein>
<keyword evidence="2" id="KW-1185">Reference proteome</keyword>
<evidence type="ECO:0000313" key="1">
    <source>
        <dbReference type="EMBL" id="PIO60041.1"/>
    </source>
</evidence>
<gene>
    <name evidence="1" type="ORF">TELCIR_18478</name>
</gene>
<name>A0A2G9TPY8_TELCI</name>
<dbReference type="OrthoDB" id="10656162at2759"/>
<sequence>MSCSCQNQPQYTQPQQAQQCSCAQQTQTLQYPTTQCQPACQQSCAQQCSTSSSNNCQQNCQSSCQASCSPAYNPTPAPAVSQCQPACQQQCQQSCVAQQQPVAQCSNQCQQQCDVACDNQQPQMQQTIQFQITVPVAQQSPQCQPQCQQQCQDSCTAQQMPAAQCSNQCQSQCSDACNNNYQPSTPSNQCAPACQPACQPSCTQQYQPATVAPVACMPQCQNECQTSCVAQQQPAAQCADQCQSQCSNTCGVQQQQPSTNLPLPSSLSTNLPCRSSCLYATVPEPMPIVVRCPATTSGSMLRHLQLAMLAELWFCSANGPGTSTASVHSGLHANMRQLLCCRSATDPTATVVVRSAMPVSVRPQPATSTVPAVPICLQLAELSSRPGRAPVKHRSELSAVPASVRVQLRLSMHPAESANGILPASLPAELQQLVPSSCCCSTACRRRLSAIHEQLRLPMPNRLLSVRQQQPMLPPSLTRWCLANTNIVCKYSSIRY</sequence>
<proteinExistence type="predicted"/>